<dbReference type="EMBL" id="RYZI01000440">
    <property type="protein sequence ID" value="RWA05435.1"/>
    <property type="molecule type" value="Genomic_DNA"/>
</dbReference>
<dbReference type="GO" id="GO:0016020">
    <property type="term" value="C:membrane"/>
    <property type="evidence" value="ECO:0007669"/>
    <property type="project" value="InterPro"/>
</dbReference>
<feature type="repeat" description="ANK" evidence="3">
    <location>
        <begin position="277"/>
        <end position="309"/>
    </location>
</feature>
<dbReference type="PROSITE" id="PS50088">
    <property type="entry name" value="ANK_REPEAT"/>
    <property type="match status" value="1"/>
</dbReference>
<dbReference type="Gene3D" id="1.20.58.340">
    <property type="entry name" value="Magnesium transport protein CorA, transmembrane region"/>
    <property type="match status" value="1"/>
</dbReference>
<proteinExistence type="predicted"/>
<evidence type="ECO:0000256" key="5">
    <source>
        <dbReference type="SAM" id="Phobius"/>
    </source>
</evidence>
<keyword evidence="5" id="KW-0472">Membrane</keyword>
<dbReference type="InterPro" id="IPR002110">
    <property type="entry name" value="Ankyrin_rpt"/>
</dbReference>
<evidence type="ECO:0000313" key="6">
    <source>
        <dbReference type="EMBL" id="RWA05435.1"/>
    </source>
</evidence>
<dbReference type="GO" id="GO:0046873">
    <property type="term" value="F:metal ion transmembrane transporter activity"/>
    <property type="evidence" value="ECO:0007669"/>
    <property type="project" value="InterPro"/>
</dbReference>
<keyword evidence="7" id="KW-1185">Reference proteome</keyword>
<dbReference type="Gene3D" id="1.25.40.20">
    <property type="entry name" value="Ankyrin repeat-containing domain"/>
    <property type="match status" value="2"/>
</dbReference>
<reference evidence="6 7" key="1">
    <citation type="submission" date="2018-12" db="EMBL/GenBank/DDBJ databases">
        <title>Draft genome sequence of Xylaria grammica IHI A82.</title>
        <authorList>
            <person name="Buettner E."/>
            <person name="Kellner H."/>
        </authorList>
    </citation>
    <scope>NUCLEOTIDE SEQUENCE [LARGE SCALE GENOMIC DNA]</scope>
    <source>
        <strain evidence="6 7">IHI A82</strain>
    </source>
</reference>
<dbReference type="SMART" id="SM00248">
    <property type="entry name" value="ANK"/>
    <property type="match status" value="5"/>
</dbReference>
<evidence type="ECO:0000256" key="3">
    <source>
        <dbReference type="PROSITE-ProRule" id="PRU00023"/>
    </source>
</evidence>
<evidence type="ECO:0000256" key="4">
    <source>
        <dbReference type="SAM" id="MobiDB-lite"/>
    </source>
</evidence>
<accession>A0A439CTG4</accession>
<dbReference type="PANTHER" id="PTHR24198">
    <property type="entry name" value="ANKYRIN REPEAT AND PROTEIN KINASE DOMAIN-CONTAINING PROTEIN"/>
    <property type="match status" value="1"/>
</dbReference>
<name>A0A439CTG4_9PEZI</name>
<keyword evidence="2 3" id="KW-0040">ANK repeat</keyword>
<evidence type="ECO:0000256" key="1">
    <source>
        <dbReference type="ARBA" id="ARBA00022737"/>
    </source>
</evidence>
<organism evidence="6 7">
    <name type="scientific">Xylaria grammica</name>
    <dbReference type="NCBI Taxonomy" id="363999"/>
    <lineage>
        <taxon>Eukaryota</taxon>
        <taxon>Fungi</taxon>
        <taxon>Dikarya</taxon>
        <taxon>Ascomycota</taxon>
        <taxon>Pezizomycotina</taxon>
        <taxon>Sordariomycetes</taxon>
        <taxon>Xylariomycetidae</taxon>
        <taxon>Xylariales</taxon>
        <taxon>Xylariaceae</taxon>
        <taxon>Xylaria</taxon>
    </lineage>
</organism>
<feature type="transmembrane region" description="Helical" evidence="5">
    <location>
        <begin position="820"/>
        <end position="843"/>
    </location>
</feature>
<keyword evidence="5" id="KW-1133">Transmembrane helix</keyword>
<evidence type="ECO:0000313" key="7">
    <source>
        <dbReference type="Proteomes" id="UP000286045"/>
    </source>
</evidence>
<feature type="transmembrane region" description="Helical" evidence="5">
    <location>
        <begin position="855"/>
        <end position="876"/>
    </location>
</feature>
<protein>
    <submittedName>
        <fullName evidence="6">Uncharacterized protein</fullName>
    </submittedName>
</protein>
<sequence length="912" mass="102008">METSSNVEAGVASSNPEKSTIDDLFDAIESDDANVIKTILDAHPEMINEQNKLHTKAPKDLFSEGKIGNLLTQDALRHMQSSVDTTTVEHYGDQCPLHVACFRGKAKAVETLLATPGINLNSTNASKETPLGVACRAAQLPIANLLLQESKRRIDDNMQKPTQARRDGVANTPIHVAQRDDVGNTPIHYLVCRGVYPLWQKDPSPRDLKELVPSMLEASKQDPTICDPHKIRDLDAGGRFDEFGRFCMEVACRLGPIHWLESLIEPASNSVNLPDQNGWTALHHAIEAGDSDTVQVLLNAKADTRLPTTEPCTSDAVEFAFARWKYDIAVMIKMHQNTASPKGQEQVDPTAWIWPGNIIPDREGGKPAGGYRAEKLLVSNIIAKSGRMQETVRLGSWEAIWCHFPENNSLYANAPALETGETVLDRLQSIFGSSRRSPPFCSHRFSSRTVDSSASGKDHIPSTKSEYDPRFVVTVLPVIDIDMLDRFTKNTGEQALRTGVHPPRTLDHYYHSDLDGQRLDDLNENQVLSRHIKYLEMSRHKGDASRAPAPGQISTNTRPTTVPERRGGRFLGRLRQPTTSDELEKLESQRPPSANHQPLHKDTGCFTALADSNEQDSQNEDLQQGPQLPDDIQRGFKGLADMKRTYHDMIKISMNYQSSIRIQGQAYTYLRIFSKEVLRVSKEVDQCFDEFKSSLGKADENFRHLSKHAAECLMDIQDVINELEIIKQVLDHRSSIWEDMHNIPSRGQGNMWDVEAASGKCSWGDDTCKPHEIRDAAYGDTDNIERRAKRVQKKANDLMTLLHGQAGTENAIRSSEQARYLAVFTVLAVVFSPLSFVTSLLALQVKSFTPSKWDGGQVTAGLLGTFVLTGLFLLLMKYHGWRELFGAAKRAIWVPFMNHKRRMEALARDVRN</sequence>
<evidence type="ECO:0000256" key="2">
    <source>
        <dbReference type="ARBA" id="ARBA00023043"/>
    </source>
</evidence>
<gene>
    <name evidence="6" type="ORF">EKO27_g9671</name>
</gene>
<dbReference type="SUPFAM" id="SSF48403">
    <property type="entry name" value="Ankyrin repeat"/>
    <property type="match status" value="1"/>
</dbReference>
<keyword evidence="1" id="KW-0677">Repeat</keyword>
<feature type="region of interest" description="Disordered" evidence="4">
    <location>
        <begin position="539"/>
        <end position="601"/>
    </location>
</feature>
<dbReference type="InterPro" id="IPR036770">
    <property type="entry name" value="Ankyrin_rpt-contain_sf"/>
</dbReference>
<keyword evidence="5" id="KW-0812">Transmembrane</keyword>
<feature type="region of interest" description="Disordered" evidence="4">
    <location>
        <begin position="442"/>
        <end position="463"/>
    </location>
</feature>
<dbReference type="Pfam" id="PF01544">
    <property type="entry name" value="CorA"/>
    <property type="match status" value="1"/>
</dbReference>
<comment type="caution">
    <text evidence="6">The sequence shown here is derived from an EMBL/GenBank/DDBJ whole genome shotgun (WGS) entry which is preliminary data.</text>
</comment>
<dbReference type="PROSITE" id="PS50297">
    <property type="entry name" value="ANK_REP_REGION"/>
    <property type="match status" value="1"/>
</dbReference>
<dbReference type="PANTHER" id="PTHR24198:SF165">
    <property type="entry name" value="ANKYRIN REPEAT-CONTAINING PROTEIN-RELATED"/>
    <property type="match status" value="1"/>
</dbReference>
<dbReference type="AlphaFoldDB" id="A0A439CTG4"/>
<dbReference type="Pfam" id="PF12796">
    <property type="entry name" value="Ank_2"/>
    <property type="match status" value="2"/>
</dbReference>
<dbReference type="Proteomes" id="UP000286045">
    <property type="component" value="Unassembled WGS sequence"/>
</dbReference>
<dbReference type="InterPro" id="IPR002523">
    <property type="entry name" value="MgTranspt_CorA/ZnTranspt_ZntB"/>
</dbReference>
<feature type="region of interest" description="Disordered" evidence="4">
    <location>
        <begin position="613"/>
        <end position="633"/>
    </location>
</feature>